<dbReference type="GO" id="GO:0016787">
    <property type="term" value="F:hydrolase activity"/>
    <property type="evidence" value="ECO:0007669"/>
    <property type="project" value="UniProtKB-KW"/>
</dbReference>
<dbReference type="PANTHER" id="PTHR31290">
    <property type="entry name" value="UV-DAMAGE ENDONUCLEASE"/>
    <property type="match status" value="1"/>
</dbReference>
<dbReference type="Gene3D" id="3.20.20.150">
    <property type="entry name" value="Divalent-metal-dependent TIM barrel enzymes"/>
    <property type="match status" value="1"/>
</dbReference>
<accession>A0A6C0JVX5</accession>
<proteinExistence type="predicted"/>
<keyword evidence="4" id="KW-0228">DNA excision</keyword>
<keyword evidence="2" id="KW-0255">Endonuclease</keyword>
<keyword evidence="5" id="KW-0378">Hydrolase</keyword>
<dbReference type="Pfam" id="PF03851">
    <property type="entry name" value="UvdE"/>
    <property type="match status" value="1"/>
</dbReference>
<dbReference type="GO" id="GO:0006289">
    <property type="term" value="P:nucleotide-excision repair"/>
    <property type="evidence" value="ECO:0007669"/>
    <property type="project" value="InterPro"/>
</dbReference>
<reference evidence="7" key="1">
    <citation type="journal article" date="2020" name="Nature">
        <title>Giant virus diversity and host interactions through global metagenomics.</title>
        <authorList>
            <person name="Schulz F."/>
            <person name="Roux S."/>
            <person name="Paez-Espino D."/>
            <person name="Jungbluth S."/>
            <person name="Walsh D.A."/>
            <person name="Denef V.J."/>
            <person name="McMahon K.D."/>
            <person name="Konstantinidis K.T."/>
            <person name="Eloe-Fadrosh E.A."/>
            <person name="Kyrpides N.C."/>
            <person name="Woyke T."/>
        </authorList>
    </citation>
    <scope>NUCLEOTIDE SEQUENCE</scope>
    <source>
        <strain evidence="7">GVMAG-S-1062768-28</strain>
    </source>
</reference>
<evidence type="ECO:0000256" key="1">
    <source>
        <dbReference type="ARBA" id="ARBA00022722"/>
    </source>
</evidence>
<dbReference type="PANTHER" id="PTHR31290:SF5">
    <property type="entry name" value="UV-DAMAGE ENDONUCLEASE"/>
    <property type="match status" value="1"/>
</dbReference>
<dbReference type="AlphaFoldDB" id="A0A6C0JVX5"/>
<organism evidence="7">
    <name type="scientific">viral metagenome</name>
    <dbReference type="NCBI Taxonomy" id="1070528"/>
    <lineage>
        <taxon>unclassified sequences</taxon>
        <taxon>metagenomes</taxon>
        <taxon>organismal metagenomes</taxon>
    </lineage>
</organism>
<keyword evidence="6" id="KW-0234">DNA repair</keyword>
<dbReference type="InterPro" id="IPR004601">
    <property type="entry name" value="UvdE"/>
</dbReference>
<evidence type="ECO:0000256" key="5">
    <source>
        <dbReference type="ARBA" id="ARBA00022801"/>
    </source>
</evidence>
<evidence type="ECO:0000313" key="7">
    <source>
        <dbReference type="EMBL" id="QHU08058.1"/>
    </source>
</evidence>
<dbReference type="SUPFAM" id="SSF51658">
    <property type="entry name" value="Xylose isomerase-like"/>
    <property type="match status" value="1"/>
</dbReference>
<evidence type="ECO:0000256" key="4">
    <source>
        <dbReference type="ARBA" id="ARBA00022769"/>
    </source>
</evidence>
<protein>
    <recommendedName>
        <fullName evidence="8">UV damage repair endonuclease</fullName>
    </recommendedName>
</protein>
<dbReference type="InterPro" id="IPR036237">
    <property type="entry name" value="Xyl_isomerase-like_sf"/>
</dbReference>
<evidence type="ECO:0000256" key="6">
    <source>
        <dbReference type="ARBA" id="ARBA00023204"/>
    </source>
</evidence>
<dbReference type="GO" id="GO:0004519">
    <property type="term" value="F:endonuclease activity"/>
    <property type="evidence" value="ECO:0007669"/>
    <property type="project" value="UniProtKB-KW"/>
</dbReference>
<dbReference type="NCBIfam" id="TIGR00629">
    <property type="entry name" value="uvde"/>
    <property type="match status" value="1"/>
</dbReference>
<keyword evidence="3" id="KW-0227">DNA damage</keyword>
<dbReference type="GO" id="GO:0009411">
    <property type="term" value="P:response to UV"/>
    <property type="evidence" value="ECO:0007669"/>
    <property type="project" value="InterPro"/>
</dbReference>
<keyword evidence="1" id="KW-0540">Nuclease</keyword>
<evidence type="ECO:0000256" key="2">
    <source>
        <dbReference type="ARBA" id="ARBA00022759"/>
    </source>
</evidence>
<sequence>MVRFGYACINETLRKRVCCNRGCILKTISSQPDPYEFLVSKGRENLEAVKTILKWNVAHNIKFYRLTSALFPHIGNPRIKDIIGKEKWNEYISLSPFIVQLKEIREYVETHKIRLGVHPCQFCQLASPREHVVENSIIDLTWHANLLYLVSTIVNNILTKNSRDFTICIHGGGTWGDKKSAIDRLKKQITLLSPRIKMFLCLENCEKSWSAEELLPVCVELGIPLIFDFFHYHCFTRLHPDLHQISISDLLPRILSTWGVRRPKFHISEQAENKPIGAHSAYVVSIPDELLTLHHGFDIMVEAKQKEINVLFLQKKYQT</sequence>
<name>A0A6C0JVX5_9ZZZZ</name>
<evidence type="ECO:0008006" key="8">
    <source>
        <dbReference type="Google" id="ProtNLM"/>
    </source>
</evidence>
<dbReference type="EMBL" id="MN740694">
    <property type="protein sequence ID" value="QHU08058.1"/>
    <property type="molecule type" value="Genomic_DNA"/>
</dbReference>
<evidence type="ECO:0000256" key="3">
    <source>
        <dbReference type="ARBA" id="ARBA00022763"/>
    </source>
</evidence>